<name>A0A428YZI0_KIBAR</name>
<feature type="compositionally biased region" description="Basic residues" evidence="1">
    <location>
        <begin position="116"/>
        <end position="125"/>
    </location>
</feature>
<evidence type="ECO:0000259" key="2">
    <source>
        <dbReference type="Pfam" id="PF08388"/>
    </source>
</evidence>
<evidence type="ECO:0000313" key="4">
    <source>
        <dbReference type="Proteomes" id="UP000287547"/>
    </source>
</evidence>
<accession>A0A428YZI0</accession>
<evidence type="ECO:0000256" key="1">
    <source>
        <dbReference type="SAM" id="MobiDB-lite"/>
    </source>
</evidence>
<dbReference type="Pfam" id="PF08388">
    <property type="entry name" value="GIIM"/>
    <property type="match status" value="1"/>
</dbReference>
<organism evidence="3 4">
    <name type="scientific">Kibdelosporangium aridum</name>
    <dbReference type="NCBI Taxonomy" id="2030"/>
    <lineage>
        <taxon>Bacteria</taxon>
        <taxon>Bacillati</taxon>
        <taxon>Actinomycetota</taxon>
        <taxon>Actinomycetes</taxon>
        <taxon>Pseudonocardiales</taxon>
        <taxon>Pseudonocardiaceae</taxon>
        <taxon>Kibdelosporangium</taxon>
    </lineage>
</organism>
<dbReference type="Proteomes" id="UP000287547">
    <property type="component" value="Unassembled WGS sequence"/>
</dbReference>
<comment type="caution">
    <text evidence="3">The sequence shown here is derived from an EMBL/GenBank/DDBJ whole genome shotgun (WGS) entry which is preliminary data.</text>
</comment>
<dbReference type="OrthoDB" id="1550386at2"/>
<dbReference type="EMBL" id="QHKI01000043">
    <property type="protein sequence ID" value="RSM76770.1"/>
    <property type="molecule type" value="Genomic_DNA"/>
</dbReference>
<proteinExistence type="predicted"/>
<evidence type="ECO:0000313" key="3">
    <source>
        <dbReference type="EMBL" id="RSM76770.1"/>
    </source>
</evidence>
<feature type="domain" description="Group II intron maturase-specific" evidence="2">
    <location>
        <begin position="2"/>
        <end position="58"/>
    </location>
</feature>
<dbReference type="AlphaFoldDB" id="A0A428YZI0"/>
<dbReference type="RefSeq" id="WP_051793077.1">
    <property type="nucleotide sequence ID" value="NZ_QHKI01000043.1"/>
</dbReference>
<reference evidence="3 4" key="1">
    <citation type="submission" date="2018-05" db="EMBL/GenBank/DDBJ databases">
        <title>Evolution of GPA BGCs.</title>
        <authorList>
            <person name="Waglechner N."/>
            <person name="Wright G.D."/>
        </authorList>
    </citation>
    <scope>NUCLEOTIDE SEQUENCE [LARGE SCALE GENOMIC DNA]</scope>
    <source>
        <strain evidence="3 4">A82846</strain>
    </source>
</reference>
<sequence length="205" mass="23458">MGAVINRINQILRGWTNYFRHAVCKHTLNNLKHFAEWRVIRWLLKRHRRRWKAFRRRFTTSTGRWLPIAADGVALFNPASVTVTRYRYRGQQILNPFIRPNRPNGTDRGEPGALRGARRVRRAARRNGPVATPEPRCGPTQPPHRPPGLSGAGRFQTPGDQIQALQVHQHLHPQLRTNGRDCHSLIPAITSVVIRDTVSFDTDAP</sequence>
<dbReference type="InterPro" id="IPR013597">
    <property type="entry name" value="Mat_intron_G2"/>
</dbReference>
<feature type="region of interest" description="Disordered" evidence="1">
    <location>
        <begin position="97"/>
        <end position="156"/>
    </location>
</feature>
<protein>
    <recommendedName>
        <fullName evidence="2">Group II intron maturase-specific domain-containing protein</fullName>
    </recommendedName>
</protein>
<gene>
    <name evidence="3" type="ORF">DMH04_36265</name>
</gene>